<feature type="non-terminal residue" evidence="1">
    <location>
        <position position="1"/>
    </location>
</feature>
<dbReference type="SUPFAM" id="SSF53335">
    <property type="entry name" value="S-adenosyl-L-methionine-dependent methyltransferases"/>
    <property type="match status" value="1"/>
</dbReference>
<dbReference type="EMBL" id="JH930475">
    <property type="protein sequence ID" value="EKM52274.1"/>
    <property type="molecule type" value="Genomic_DNA"/>
</dbReference>
<feature type="non-terminal residue" evidence="1">
    <location>
        <position position="303"/>
    </location>
</feature>
<dbReference type="Pfam" id="PF13489">
    <property type="entry name" value="Methyltransf_23"/>
    <property type="match status" value="1"/>
</dbReference>
<dbReference type="Proteomes" id="UP000008370">
    <property type="component" value="Unassembled WGS sequence"/>
</dbReference>
<accession>K5W070</accession>
<dbReference type="GeneID" id="18919966"/>
<keyword evidence="2" id="KW-1185">Reference proteome</keyword>
<dbReference type="InParanoid" id="K5W070"/>
<evidence type="ECO:0000313" key="1">
    <source>
        <dbReference type="EMBL" id="EKM52274.1"/>
    </source>
</evidence>
<dbReference type="RefSeq" id="XP_007398556.1">
    <property type="nucleotide sequence ID" value="XM_007398494.1"/>
</dbReference>
<evidence type="ECO:0000313" key="2">
    <source>
        <dbReference type="Proteomes" id="UP000008370"/>
    </source>
</evidence>
<dbReference type="OrthoDB" id="2013972at2759"/>
<proteinExistence type="predicted"/>
<dbReference type="PANTHER" id="PTHR43591">
    <property type="entry name" value="METHYLTRANSFERASE"/>
    <property type="match status" value="1"/>
</dbReference>
<name>K5W070_PHACS</name>
<organism evidence="1 2">
    <name type="scientific">Phanerochaete carnosa (strain HHB-10118-sp)</name>
    <name type="common">White-rot fungus</name>
    <name type="synonym">Peniophora carnosa</name>
    <dbReference type="NCBI Taxonomy" id="650164"/>
    <lineage>
        <taxon>Eukaryota</taxon>
        <taxon>Fungi</taxon>
        <taxon>Dikarya</taxon>
        <taxon>Basidiomycota</taxon>
        <taxon>Agaricomycotina</taxon>
        <taxon>Agaricomycetes</taxon>
        <taxon>Polyporales</taxon>
        <taxon>Phanerochaetaceae</taxon>
        <taxon>Phanerochaete</taxon>
    </lineage>
</organism>
<evidence type="ECO:0008006" key="3">
    <source>
        <dbReference type="Google" id="ProtNLM"/>
    </source>
</evidence>
<protein>
    <recommendedName>
        <fullName evidence="3">Methyltransferase domain-containing protein</fullName>
    </recommendedName>
</protein>
<dbReference type="HOGENOM" id="CLU_010595_5_1_1"/>
<gene>
    <name evidence="1" type="ORF">PHACADRAFT_51948</name>
</gene>
<dbReference type="KEGG" id="pco:PHACADRAFT_51948"/>
<dbReference type="InterPro" id="IPR029063">
    <property type="entry name" value="SAM-dependent_MTases_sf"/>
</dbReference>
<sequence>SDASSDVTQLDPTDFAEYFRERDGRLFHSHGSSPYPLPVDAREQERVNGQHELLRQLLGSNYLGPVRQVVRRQKRVLDLCTGTGRWVLDMADEFPNVRFDGIDIVPIATRTPPDNVFIEMADVNEPWRYHNGTFDLVHARSVSLAMRDYPGMLDQAARVLRSGGLFLACEWGRFVVMRDGRDLAAAAPATCRFFEAVGAALAARGVVPVAEYLERSVHDCGRFERVEARCFEVPIGDWDPARALLGVGNRGFLAMYVESLRALLVESGRHAADVEALIRDVQRELQTVRGMSAFYFTVHARRI</sequence>
<dbReference type="AlphaFoldDB" id="K5W070"/>
<dbReference type="PANTHER" id="PTHR43591:SF50">
    <property type="entry name" value="METHYLTRANSFERASE DOMAIN-CONTAINING PROTEIN-RELATED"/>
    <property type="match status" value="1"/>
</dbReference>
<dbReference type="Gene3D" id="3.40.50.150">
    <property type="entry name" value="Vaccinia Virus protein VP39"/>
    <property type="match status" value="1"/>
</dbReference>
<dbReference type="CDD" id="cd02440">
    <property type="entry name" value="AdoMet_MTases"/>
    <property type="match status" value="1"/>
</dbReference>
<reference evidence="1 2" key="1">
    <citation type="journal article" date="2012" name="BMC Genomics">
        <title>Comparative genomics of the white-rot fungi, Phanerochaete carnosa and P. chrysosporium, to elucidate the genetic basis of the distinct wood types they colonize.</title>
        <authorList>
            <person name="Suzuki H."/>
            <person name="MacDonald J."/>
            <person name="Syed K."/>
            <person name="Salamov A."/>
            <person name="Hori C."/>
            <person name="Aerts A."/>
            <person name="Henrissat B."/>
            <person name="Wiebenga A."/>
            <person name="vanKuyk P.A."/>
            <person name="Barry K."/>
            <person name="Lindquist E."/>
            <person name="LaButti K."/>
            <person name="Lapidus A."/>
            <person name="Lucas S."/>
            <person name="Coutinho P."/>
            <person name="Gong Y."/>
            <person name="Samejima M."/>
            <person name="Mahadevan R."/>
            <person name="Abou-Zaid M."/>
            <person name="de Vries R.P."/>
            <person name="Igarashi K."/>
            <person name="Yadav J.S."/>
            <person name="Grigoriev I.V."/>
            <person name="Master E.R."/>
        </authorList>
    </citation>
    <scope>NUCLEOTIDE SEQUENCE [LARGE SCALE GENOMIC DNA]</scope>
    <source>
        <strain evidence="1 2">HHB-10118-sp</strain>
    </source>
</reference>